<protein>
    <submittedName>
        <fullName evidence="3">Uncharacterized protein</fullName>
    </submittedName>
</protein>
<evidence type="ECO:0000256" key="2">
    <source>
        <dbReference type="ARBA" id="ARBA00043974"/>
    </source>
</evidence>
<name>M1VC10_CYAM1</name>
<dbReference type="GeneID" id="16993829"/>
<dbReference type="InterPro" id="IPR008012">
    <property type="entry name" value="Ump1"/>
</dbReference>
<dbReference type="Pfam" id="PF05348">
    <property type="entry name" value="UMP1"/>
    <property type="match status" value="1"/>
</dbReference>
<proteinExistence type="inferred from homology"/>
<dbReference type="Proteomes" id="UP000007014">
    <property type="component" value="Chromosome 9"/>
</dbReference>
<reference evidence="3 4" key="1">
    <citation type="journal article" date="2004" name="Nature">
        <title>Genome sequence of the ultrasmall unicellular red alga Cyanidioschyzon merolae 10D.</title>
        <authorList>
            <person name="Matsuzaki M."/>
            <person name="Misumi O."/>
            <person name="Shin-i T."/>
            <person name="Maruyama S."/>
            <person name="Takahara M."/>
            <person name="Miyagishima S."/>
            <person name="Mori T."/>
            <person name="Nishida K."/>
            <person name="Yagisawa F."/>
            <person name="Nishida K."/>
            <person name="Yoshida Y."/>
            <person name="Nishimura Y."/>
            <person name="Nakao S."/>
            <person name="Kobayashi T."/>
            <person name="Momoyama Y."/>
            <person name="Higashiyama T."/>
            <person name="Minoda A."/>
            <person name="Sano M."/>
            <person name="Nomoto H."/>
            <person name="Oishi K."/>
            <person name="Hayashi H."/>
            <person name="Ohta F."/>
            <person name="Nishizaka S."/>
            <person name="Haga S."/>
            <person name="Miura S."/>
            <person name="Morishita T."/>
            <person name="Kabeya Y."/>
            <person name="Terasawa K."/>
            <person name="Suzuki Y."/>
            <person name="Ishii Y."/>
            <person name="Asakawa S."/>
            <person name="Takano H."/>
            <person name="Ohta N."/>
            <person name="Kuroiwa H."/>
            <person name="Tanaka K."/>
            <person name="Shimizu N."/>
            <person name="Sugano S."/>
            <person name="Sato N."/>
            <person name="Nozaki H."/>
            <person name="Ogasawara N."/>
            <person name="Kohara Y."/>
            <person name="Kuroiwa T."/>
        </authorList>
    </citation>
    <scope>NUCLEOTIDE SEQUENCE [LARGE SCALE GENOMIC DNA]</scope>
    <source>
        <strain evidence="3 4">10D</strain>
    </source>
</reference>
<reference evidence="3 4" key="2">
    <citation type="journal article" date="2007" name="BMC Biol.">
        <title>A 100%-complete sequence reveals unusually simple genomic features in the hot-spring red alga Cyanidioschyzon merolae.</title>
        <authorList>
            <person name="Nozaki H."/>
            <person name="Takano H."/>
            <person name="Misumi O."/>
            <person name="Terasawa K."/>
            <person name="Matsuzaki M."/>
            <person name="Maruyama S."/>
            <person name="Nishida K."/>
            <person name="Yagisawa F."/>
            <person name="Yoshida Y."/>
            <person name="Fujiwara T."/>
            <person name="Takio S."/>
            <person name="Tamura K."/>
            <person name="Chung S.J."/>
            <person name="Nakamura S."/>
            <person name="Kuroiwa H."/>
            <person name="Tanaka K."/>
            <person name="Sato N."/>
            <person name="Kuroiwa T."/>
        </authorList>
    </citation>
    <scope>NUCLEOTIDE SEQUENCE [LARGE SCALE GENOMIC DNA]</scope>
    <source>
        <strain evidence="3 4">10D</strain>
    </source>
</reference>
<gene>
    <name evidence="3" type="ORF">CYME_CMI087C</name>
</gene>
<dbReference type="GO" id="GO:0005634">
    <property type="term" value="C:nucleus"/>
    <property type="evidence" value="ECO:0007669"/>
    <property type="project" value="TreeGrafter"/>
</dbReference>
<accession>M1VC10</accession>
<evidence type="ECO:0000313" key="4">
    <source>
        <dbReference type="Proteomes" id="UP000007014"/>
    </source>
</evidence>
<dbReference type="EMBL" id="AP006491">
    <property type="protein sequence ID" value="BAM79982.1"/>
    <property type="molecule type" value="Genomic_DNA"/>
</dbReference>
<evidence type="ECO:0000256" key="1">
    <source>
        <dbReference type="ARBA" id="ARBA00023186"/>
    </source>
</evidence>
<dbReference type="Gramene" id="CMI087CT">
    <property type="protein sequence ID" value="CMI087CT"/>
    <property type="gene ID" value="CMI087C"/>
</dbReference>
<comment type="similarity">
    <text evidence="2">Belongs to the POMP/UMP1 family.</text>
</comment>
<dbReference type="GO" id="GO:0005737">
    <property type="term" value="C:cytoplasm"/>
    <property type="evidence" value="ECO:0007669"/>
    <property type="project" value="TreeGrafter"/>
</dbReference>
<keyword evidence="1" id="KW-0143">Chaperone</keyword>
<dbReference type="PANTHER" id="PTHR12828">
    <property type="entry name" value="PROTEASOME MATURATION PROTEIN UMP1"/>
    <property type="match status" value="1"/>
</dbReference>
<keyword evidence="4" id="KW-1185">Reference proteome</keyword>
<dbReference type="OMA" id="HMAMEKR"/>
<dbReference type="OrthoDB" id="15001at2759"/>
<dbReference type="PANTHER" id="PTHR12828:SF3">
    <property type="entry name" value="PROTEASOME MATURATION PROTEIN"/>
    <property type="match status" value="1"/>
</dbReference>
<organism evidence="3 4">
    <name type="scientific">Cyanidioschyzon merolae (strain NIES-3377 / 10D)</name>
    <name type="common">Unicellular red alga</name>
    <dbReference type="NCBI Taxonomy" id="280699"/>
    <lineage>
        <taxon>Eukaryota</taxon>
        <taxon>Rhodophyta</taxon>
        <taxon>Bangiophyceae</taxon>
        <taxon>Cyanidiales</taxon>
        <taxon>Cyanidiaceae</taxon>
        <taxon>Cyanidioschyzon</taxon>
    </lineage>
</organism>
<evidence type="ECO:0000313" key="3">
    <source>
        <dbReference type="EMBL" id="BAM79982.1"/>
    </source>
</evidence>
<sequence length="139" mass="16629">MSGSKNDFYDLDLQRNFPRDRFRSNPYETVDSISRERHPVQVLEERDRTRYREERVRWLAQVYGTHLPLRLLFEEHIMREVYRPVTMRSSCLGWEVLSGAIETLQPGEFHARAGRLESLDERVLDVHLAMEKRMGLEHD</sequence>
<dbReference type="KEGG" id="cme:CYME_CMI087C"/>
<dbReference type="HOGENOM" id="CLU_1847962_0_0_1"/>
<dbReference type="AlphaFoldDB" id="M1VC10"/>
<dbReference type="GO" id="GO:0043248">
    <property type="term" value="P:proteasome assembly"/>
    <property type="evidence" value="ECO:0007669"/>
    <property type="project" value="InterPro"/>
</dbReference>
<dbReference type="RefSeq" id="XP_005536268.1">
    <property type="nucleotide sequence ID" value="XM_005536211.1"/>
</dbReference>